<gene>
    <name evidence="12" type="ORF">PCOR1329_LOCUS54722</name>
</gene>
<evidence type="ECO:0000256" key="4">
    <source>
        <dbReference type="ARBA" id="ARBA00022989"/>
    </source>
</evidence>
<protein>
    <recommendedName>
        <fullName evidence="11">Cyclic nucleotide-binding domain-containing protein</fullName>
    </recommendedName>
</protein>
<feature type="region of interest" description="Disordered" evidence="9">
    <location>
        <begin position="1"/>
        <end position="32"/>
    </location>
</feature>
<feature type="transmembrane region" description="Helical" evidence="10">
    <location>
        <begin position="295"/>
        <end position="318"/>
    </location>
</feature>
<keyword evidence="6 10" id="KW-0472">Membrane</keyword>
<evidence type="ECO:0000256" key="7">
    <source>
        <dbReference type="ARBA" id="ARBA00023286"/>
    </source>
</evidence>
<feature type="region of interest" description="Disordered" evidence="9">
    <location>
        <begin position="76"/>
        <end position="103"/>
    </location>
</feature>
<feature type="transmembrane region" description="Helical" evidence="10">
    <location>
        <begin position="196"/>
        <end position="217"/>
    </location>
</feature>
<dbReference type="InterPro" id="IPR018490">
    <property type="entry name" value="cNMP-bd_dom_sf"/>
</dbReference>
<feature type="transmembrane region" description="Helical" evidence="10">
    <location>
        <begin position="346"/>
        <end position="362"/>
    </location>
</feature>
<dbReference type="PROSITE" id="PS00888">
    <property type="entry name" value="CNMP_BINDING_1"/>
    <property type="match status" value="1"/>
</dbReference>
<dbReference type="InterPro" id="IPR050866">
    <property type="entry name" value="CNG_cation_channel"/>
</dbReference>
<comment type="caution">
    <text evidence="12">The sequence shown here is derived from an EMBL/GenBank/DDBJ whole genome shotgun (WGS) entry which is preliminary data.</text>
</comment>
<dbReference type="EMBL" id="CAUYUJ010016693">
    <property type="protein sequence ID" value="CAK0867890.1"/>
    <property type="molecule type" value="Genomic_DNA"/>
</dbReference>
<feature type="region of interest" description="Disordered" evidence="9">
    <location>
        <begin position="822"/>
        <end position="852"/>
    </location>
</feature>
<evidence type="ECO:0000256" key="9">
    <source>
        <dbReference type="SAM" id="MobiDB-lite"/>
    </source>
</evidence>
<dbReference type="PANTHER" id="PTHR45638">
    <property type="entry name" value="CYCLIC NUCLEOTIDE-GATED CATION CHANNEL SUBUNIT A"/>
    <property type="match status" value="1"/>
</dbReference>
<feature type="domain" description="Cyclic nucleotide-binding" evidence="11">
    <location>
        <begin position="478"/>
        <end position="578"/>
    </location>
</feature>
<keyword evidence="8" id="KW-0407">Ion channel</keyword>
<dbReference type="SMART" id="SM00100">
    <property type="entry name" value="cNMP"/>
    <property type="match status" value="1"/>
</dbReference>
<comment type="subcellular location">
    <subcellularLocation>
        <location evidence="1">Membrane</location>
        <topology evidence="1">Multi-pass membrane protein</topology>
    </subcellularLocation>
</comment>
<keyword evidence="4 10" id="KW-1133">Transmembrane helix</keyword>
<reference evidence="12" key="1">
    <citation type="submission" date="2023-10" db="EMBL/GenBank/DDBJ databases">
        <authorList>
            <person name="Chen Y."/>
            <person name="Shah S."/>
            <person name="Dougan E. K."/>
            <person name="Thang M."/>
            <person name="Chan C."/>
        </authorList>
    </citation>
    <scope>NUCLEOTIDE SEQUENCE [LARGE SCALE GENOMIC DNA]</scope>
</reference>
<feature type="transmembrane region" description="Helical" evidence="10">
    <location>
        <begin position="162"/>
        <end position="184"/>
    </location>
</feature>
<keyword evidence="2" id="KW-0813">Transport</keyword>
<feature type="compositionally biased region" description="Low complexity" evidence="9">
    <location>
        <begin position="732"/>
        <end position="748"/>
    </location>
</feature>
<organism evidence="12 13">
    <name type="scientific">Prorocentrum cordatum</name>
    <dbReference type="NCBI Taxonomy" id="2364126"/>
    <lineage>
        <taxon>Eukaryota</taxon>
        <taxon>Sar</taxon>
        <taxon>Alveolata</taxon>
        <taxon>Dinophyceae</taxon>
        <taxon>Prorocentrales</taxon>
        <taxon>Prorocentraceae</taxon>
        <taxon>Prorocentrum</taxon>
    </lineage>
</organism>
<dbReference type="Proteomes" id="UP001189429">
    <property type="component" value="Unassembled WGS sequence"/>
</dbReference>
<accession>A0ABN9V7B2</accession>
<evidence type="ECO:0000256" key="8">
    <source>
        <dbReference type="ARBA" id="ARBA00023303"/>
    </source>
</evidence>
<feature type="compositionally biased region" description="Basic and acidic residues" evidence="9">
    <location>
        <begin position="832"/>
        <end position="844"/>
    </location>
</feature>
<dbReference type="PROSITE" id="PS00889">
    <property type="entry name" value="CNMP_BINDING_2"/>
    <property type="match status" value="1"/>
</dbReference>
<keyword evidence="7" id="KW-1071">Ligand-gated ion channel</keyword>
<evidence type="ECO:0000256" key="2">
    <source>
        <dbReference type="ARBA" id="ARBA00022448"/>
    </source>
</evidence>
<evidence type="ECO:0000256" key="1">
    <source>
        <dbReference type="ARBA" id="ARBA00004141"/>
    </source>
</evidence>
<dbReference type="Gene3D" id="1.10.287.70">
    <property type="match status" value="1"/>
</dbReference>
<evidence type="ECO:0000313" key="13">
    <source>
        <dbReference type="Proteomes" id="UP001189429"/>
    </source>
</evidence>
<evidence type="ECO:0000256" key="6">
    <source>
        <dbReference type="ARBA" id="ARBA00023136"/>
    </source>
</evidence>
<feature type="region of interest" description="Disordered" evidence="9">
    <location>
        <begin position="732"/>
        <end position="759"/>
    </location>
</feature>
<name>A0ABN9V7B2_9DINO</name>
<proteinExistence type="predicted"/>
<dbReference type="InterPro" id="IPR000595">
    <property type="entry name" value="cNMP-bd_dom"/>
</dbReference>
<dbReference type="SUPFAM" id="SSF81324">
    <property type="entry name" value="Voltage-gated potassium channels"/>
    <property type="match status" value="1"/>
</dbReference>
<dbReference type="Pfam" id="PF00027">
    <property type="entry name" value="cNMP_binding"/>
    <property type="match status" value="1"/>
</dbReference>
<dbReference type="SUPFAM" id="SSF51206">
    <property type="entry name" value="cAMP-binding domain-like"/>
    <property type="match status" value="1"/>
</dbReference>
<dbReference type="PROSITE" id="PS50042">
    <property type="entry name" value="CNMP_BINDING_3"/>
    <property type="match status" value="1"/>
</dbReference>
<dbReference type="InterPro" id="IPR014710">
    <property type="entry name" value="RmlC-like_jellyroll"/>
</dbReference>
<evidence type="ECO:0000256" key="3">
    <source>
        <dbReference type="ARBA" id="ARBA00022692"/>
    </source>
</evidence>
<sequence>MAPVIENLTEDVQQAQSEGHQPRRASMGSTTSSLASAVSSVASLTTGWRRRVQSVRLSWQRFSFFGVNSNDDTPRVWGSRVRSSTRRTSDDSSADGSSLRPARRRRSNELLRVVREHTYHEEMRLQLRDERVRLSYLDAFEMDSEPGAADRMVRVFSIGATLLEYVKILLGVWAFFLALAVAAFQELASGLGHVDLVIDLAYAAFLIVQLHTTILHVETGRESCSAKRILLYNLRDPRFWMDVVSCVPLVLLESLSAGGPGTEGVARWGALLKALRGWRITRTPPEHRFVPSVRFVLLQLAGAMLMGGHLLACVWFMLVREEEKTITQHFPEDYMPEGYTESDFDFWRLYVLSLNQGVYLLLGIDRDAYGPLELAFVTLCAPVGVLVHAFVFGKVVLLIQRMGALETKQNEHTRSVQEAMRILGLPANLQMRLVAFFTYERIHRSARLFNALFADLSPQLRFELQLHLYLDLVGKSGLFRKARPRVIREIIVKLEDVIFLPGDWICRYGDYGDSMYFIMRGRCAVLDKDTVTELKTLERGAYFGEVALLTGVPRTAYVRANSFCIMAQLTKERFEPIVKKWPEEIDVLISGVERLADREQIKKEASRHYGIRRMSQMSLGGGSVCDNAPCGGGGRSARAARRLSDVSLSSSGSALMGSGSGVGLSALLAQQPRGPAPHLRRSLSDLGPEGGPPRAGGAPPPLGPDASAAAAAAQRAASALLPAAPASLLPLPPAAQGAPLPEPAAEAGPPRPTLLAGQGPAARLEAEGAALGRLKKQLADATGQIEHLRGELEGQRRHLQEGLSELGRWTAEAVRDAVLREVMEDDPDGDDIDGRSGDGARDDGMGISTPFT</sequence>
<evidence type="ECO:0000313" key="12">
    <source>
        <dbReference type="EMBL" id="CAK0867890.1"/>
    </source>
</evidence>
<keyword evidence="13" id="KW-1185">Reference proteome</keyword>
<dbReference type="InterPro" id="IPR018488">
    <property type="entry name" value="cNMP-bd_CS"/>
</dbReference>
<keyword evidence="3 10" id="KW-0812">Transmembrane</keyword>
<dbReference type="CDD" id="cd00038">
    <property type="entry name" value="CAP_ED"/>
    <property type="match status" value="1"/>
</dbReference>
<feature type="region of interest" description="Disordered" evidence="9">
    <location>
        <begin position="671"/>
        <end position="710"/>
    </location>
</feature>
<evidence type="ECO:0000259" key="11">
    <source>
        <dbReference type="PROSITE" id="PS50042"/>
    </source>
</evidence>
<dbReference type="Gene3D" id="2.60.120.10">
    <property type="entry name" value="Jelly Rolls"/>
    <property type="match status" value="1"/>
</dbReference>
<keyword evidence="5" id="KW-0406">Ion transport</keyword>
<feature type="compositionally biased region" description="Polar residues" evidence="9">
    <location>
        <begin position="10"/>
        <end position="19"/>
    </location>
</feature>
<evidence type="ECO:0000256" key="10">
    <source>
        <dbReference type="SAM" id="Phobius"/>
    </source>
</evidence>
<dbReference type="PANTHER" id="PTHR45638:SF11">
    <property type="entry name" value="CYCLIC NUCLEOTIDE-GATED CATION CHANNEL SUBUNIT A"/>
    <property type="match status" value="1"/>
</dbReference>
<feature type="transmembrane region" description="Helical" evidence="10">
    <location>
        <begin position="374"/>
        <end position="399"/>
    </location>
</feature>
<evidence type="ECO:0000256" key="5">
    <source>
        <dbReference type="ARBA" id="ARBA00023065"/>
    </source>
</evidence>